<gene>
    <name evidence="4" type="ORF">WJX74_000258</name>
</gene>
<feature type="coiled-coil region" evidence="2">
    <location>
        <begin position="199"/>
        <end position="226"/>
    </location>
</feature>
<feature type="coiled-coil region" evidence="2">
    <location>
        <begin position="729"/>
        <end position="817"/>
    </location>
</feature>
<dbReference type="AlphaFoldDB" id="A0AAW1QJN0"/>
<dbReference type="SUPFAM" id="SSF52540">
    <property type="entry name" value="P-loop containing nucleoside triphosphate hydrolases"/>
    <property type="match status" value="1"/>
</dbReference>
<dbReference type="EMBL" id="JALJOS010000036">
    <property type="protein sequence ID" value="KAK9821620.1"/>
    <property type="molecule type" value="Genomic_DNA"/>
</dbReference>
<name>A0AAW1QJN0_9CHLO</name>
<dbReference type="SUPFAM" id="SSF75553">
    <property type="entry name" value="Smc hinge domain"/>
    <property type="match status" value="1"/>
</dbReference>
<keyword evidence="5" id="KW-1185">Reference proteome</keyword>
<evidence type="ECO:0000256" key="2">
    <source>
        <dbReference type="SAM" id="Coils"/>
    </source>
</evidence>
<evidence type="ECO:0000259" key="3">
    <source>
        <dbReference type="Pfam" id="PF02463"/>
    </source>
</evidence>
<dbReference type="Pfam" id="PF02463">
    <property type="entry name" value="SMC_N"/>
    <property type="match status" value="1"/>
</dbReference>
<dbReference type="Gene3D" id="3.40.50.300">
    <property type="entry name" value="P-loop containing nucleotide triphosphate hydrolases"/>
    <property type="match status" value="2"/>
</dbReference>
<evidence type="ECO:0000313" key="5">
    <source>
        <dbReference type="Proteomes" id="UP001438707"/>
    </source>
</evidence>
<dbReference type="GO" id="GO:0051276">
    <property type="term" value="P:chromosome organization"/>
    <property type="evidence" value="ECO:0007669"/>
    <property type="project" value="InterPro"/>
</dbReference>
<evidence type="ECO:0000313" key="4">
    <source>
        <dbReference type="EMBL" id="KAK9821620.1"/>
    </source>
</evidence>
<dbReference type="CDD" id="cd00267">
    <property type="entry name" value="ABC_ATPase"/>
    <property type="match status" value="1"/>
</dbReference>
<evidence type="ECO:0000256" key="1">
    <source>
        <dbReference type="ARBA" id="ARBA00023054"/>
    </source>
</evidence>
<dbReference type="GO" id="GO:0005694">
    <property type="term" value="C:chromosome"/>
    <property type="evidence" value="ECO:0007669"/>
    <property type="project" value="InterPro"/>
</dbReference>
<sequence>MAFATGAGLKDLGVRHFSDLHSLDSDETCEVILSLSDGARSGFHNISAKLTQEGSREFKIDNAKRALKDVKRCLAQKAICLDSVCSFVRQTFVTRLADANSPQVLASIIGDASGYTRWIEQQAVAAKELQTTRKALQDIERNIAAMQASIAEDDVATANLGRLDALHHKSLQVNQDMNNHLMLQLSSTEQQLGDVAAQQTDQQGKVEASANEMKELNEQITYTEAQAAHEIAAGSPEQALGLKREETILKEEVRLLREEASAHEAMRKSGMATESELAEVRAAIMQTNSERAQQDALAADLALQQLDLSGGPGKAGCSSKDQAKSFAKEISKLQQLLSQGRRKDAFHLAAYQMAQDTDQKLQAALGRAKQDQSSNPAKQFQLRAQLASAESQDVAAKAQAPKSLEQHRKLSAECRSLHASMSNLPTAPESIRQQQLHSAFSFRIDPKYRTQDFMEALHGIVGNKLAIVLAQTPADVQQALDWHRQQQPSLSRQPLRIWQLTHIHEDRHLLQAQRHAQGHFPQGDVISALELMTFPATLQPAMFKAFGRMLIARTDEVAAVLVQEFKLSCITLQGTVCTHGSMQACFRENQSAMATPLQKKLRADQLKDAATTAQEAAKQHEQESICCQKALAGLVQQLQQHDACDQTVADLEMELRMSTQGLKQKHQCVSDARQHCTTLEQNISQIERILKAHQAAASSQTSDGQDLISLLQAEQDIIRKRMRQLAMAERAATEEEELLHQRLEDLQSQLQDADVPGINAHLISKQLQLSALQGKLHQLQEQQDQQLQEADALQQRLNCMKERKETVQANLDQLQMQGSTLEQHLTSLKSFRQKLLALQKAAHNGSRASGEFPVGHAQDTLTAAAFDKLWSQLERKGARLQAEIKQLEWKQQAVPQQAFAKQRRLALEEVQERAGLLMESVQALEQGMCKSEQHVMLANQQTFVRIEKEFRVITQGLLPGLDLTIAATGAAIHDGVIFSFSRDGHTWHRGLDQLSGGQRSIVSLALIIAAASAGTGTKVLLMDEVDAALDETNQRLVAQLLQRLTSGGNMQVIAISHNAAFQQMCQNVVKVQRNARGTVISS</sequence>
<dbReference type="Proteomes" id="UP001438707">
    <property type="component" value="Unassembled WGS sequence"/>
</dbReference>
<dbReference type="PANTHER" id="PTHR43977">
    <property type="entry name" value="STRUCTURAL MAINTENANCE OF CHROMOSOMES PROTEIN 3"/>
    <property type="match status" value="1"/>
</dbReference>
<keyword evidence="1 2" id="KW-0175">Coiled coil</keyword>
<dbReference type="InterPro" id="IPR036277">
    <property type="entry name" value="SMC_hinge_sf"/>
</dbReference>
<organism evidence="4 5">
    <name type="scientific">Apatococcus lobatus</name>
    <dbReference type="NCBI Taxonomy" id="904363"/>
    <lineage>
        <taxon>Eukaryota</taxon>
        <taxon>Viridiplantae</taxon>
        <taxon>Chlorophyta</taxon>
        <taxon>core chlorophytes</taxon>
        <taxon>Trebouxiophyceae</taxon>
        <taxon>Chlorellales</taxon>
        <taxon>Chlorellaceae</taxon>
        <taxon>Apatococcus</taxon>
    </lineage>
</organism>
<dbReference type="GO" id="GO:0005524">
    <property type="term" value="F:ATP binding"/>
    <property type="evidence" value="ECO:0007669"/>
    <property type="project" value="InterPro"/>
</dbReference>
<accession>A0AAW1QJN0</accession>
<comment type="caution">
    <text evidence="4">The sequence shown here is derived from an EMBL/GenBank/DDBJ whole genome shotgun (WGS) entry which is preliminary data.</text>
</comment>
<dbReference type="InterPro" id="IPR027417">
    <property type="entry name" value="P-loop_NTPase"/>
</dbReference>
<reference evidence="4 5" key="1">
    <citation type="journal article" date="2024" name="Nat. Commun.">
        <title>Phylogenomics reveals the evolutionary origins of lichenization in chlorophyte algae.</title>
        <authorList>
            <person name="Puginier C."/>
            <person name="Libourel C."/>
            <person name="Otte J."/>
            <person name="Skaloud P."/>
            <person name="Haon M."/>
            <person name="Grisel S."/>
            <person name="Petersen M."/>
            <person name="Berrin J.G."/>
            <person name="Delaux P.M."/>
            <person name="Dal Grande F."/>
            <person name="Keller J."/>
        </authorList>
    </citation>
    <scope>NUCLEOTIDE SEQUENCE [LARGE SCALE GENOMIC DNA]</scope>
    <source>
        <strain evidence="4 5">SAG 2145</strain>
    </source>
</reference>
<dbReference type="InterPro" id="IPR003395">
    <property type="entry name" value="RecF/RecN/SMC_N"/>
</dbReference>
<proteinExistence type="predicted"/>
<protein>
    <recommendedName>
        <fullName evidence="3">RecF/RecN/SMC N-terminal domain-containing protein</fullName>
    </recommendedName>
</protein>
<feature type="domain" description="RecF/RecN/SMC N-terminal" evidence="3">
    <location>
        <begin position="44"/>
        <end position="1077"/>
    </location>
</feature>